<evidence type="ECO:0000313" key="1">
    <source>
        <dbReference type="EMBL" id="KAA6327026.1"/>
    </source>
</evidence>
<gene>
    <name evidence="1" type="ORF">EZS28_053870</name>
</gene>
<proteinExistence type="predicted"/>
<evidence type="ECO:0000313" key="2">
    <source>
        <dbReference type="Proteomes" id="UP000324800"/>
    </source>
</evidence>
<protein>
    <submittedName>
        <fullName evidence="1">Uncharacterized protein</fullName>
    </submittedName>
</protein>
<dbReference type="Proteomes" id="UP000324800">
    <property type="component" value="Unassembled WGS sequence"/>
</dbReference>
<accession>A0A5J4QZ80</accession>
<feature type="non-terminal residue" evidence="1">
    <location>
        <position position="56"/>
    </location>
</feature>
<dbReference type="EMBL" id="SNRW01043670">
    <property type="protein sequence ID" value="KAA6327026.1"/>
    <property type="molecule type" value="Genomic_DNA"/>
</dbReference>
<comment type="caution">
    <text evidence="1">The sequence shown here is derived from an EMBL/GenBank/DDBJ whole genome shotgun (WGS) entry which is preliminary data.</text>
</comment>
<dbReference type="AlphaFoldDB" id="A0A5J4QZ80"/>
<organism evidence="1 2">
    <name type="scientific">Streblomastix strix</name>
    <dbReference type="NCBI Taxonomy" id="222440"/>
    <lineage>
        <taxon>Eukaryota</taxon>
        <taxon>Metamonada</taxon>
        <taxon>Preaxostyla</taxon>
        <taxon>Oxymonadida</taxon>
        <taxon>Streblomastigidae</taxon>
        <taxon>Streblomastix</taxon>
    </lineage>
</organism>
<reference evidence="1 2" key="1">
    <citation type="submission" date="2019-03" db="EMBL/GenBank/DDBJ databases">
        <title>Single cell metagenomics reveals metabolic interactions within the superorganism composed of flagellate Streblomastix strix and complex community of Bacteroidetes bacteria on its surface.</title>
        <authorList>
            <person name="Treitli S.C."/>
            <person name="Kolisko M."/>
            <person name="Husnik F."/>
            <person name="Keeling P."/>
            <person name="Hampl V."/>
        </authorList>
    </citation>
    <scope>NUCLEOTIDE SEQUENCE [LARGE SCALE GENOMIC DNA]</scope>
    <source>
        <strain evidence="1">ST1C</strain>
    </source>
</reference>
<sequence length="56" mass="6463">MEEKQIVGVVNYSDVCSLSNLRQKKGKCLCKENWGVFTSKWHCPILVMVIIDFESQ</sequence>
<name>A0A5J4QZ80_9EUKA</name>